<feature type="region of interest" description="Disordered" evidence="1">
    <location>
        <begin position="216"/>
        <end position="240"/>
    </location>
</feature>
<keyword evidence="2" id="KW-1133">Transmembrane helix</keyword>
<evidence type="ECO:0000256" key="2">
    <source>
        <dbReference type="SAM" id="Phobius"/>
    </source>
</evidence>
<proteinExistence type="predicted"/>
<keyword evidence="2" id="KW-0812">Transmembrane</keyword>
<name>A0A1M6AG98_9CLOT</name>
<feature type="compositionally biased region" description="Low complexity" evidence="1">
    <location>
        <begin position="219"/>
        <end position="240"/>
    </location>
</feature>
<dbReference type="Proteomes" id="UP000184310">
    <property type="component" value="Unassembled WGS sequence"/>
</dbReference>
<dbReference type="RefSeq" id="WP_072984150.1">
    <property type="nucleotide sequence ID" value="NZ_FQZB01000003.1"/>
</dbReference>
<dbReference type="EMBL" id="FQZB01000003">
    <property type="protein sequence ID" value="SHI35253.1"/>
    <property type="molecule type" value="Genomic_DNA"/>
</dbReference>
<dbReference type="STRING" id="1121302.SAMN02745163_00070"/>
<evidence type="ECO:0000256" key="1">
    <source>
        <dbReference type="SAM" id="MobiDB-lite"/>
    </source>
</evidence>
<reference evidence="3 4" key="1">
    <citation type="submission" date="2016-11" db="EMBL/GenBank/DDBJ databases">
        <authorList>
            <person name="Jaros S."/>
            <person name="Januszkiewicz K."/>
            <person name="Wedrychowicz H."/>
        </authorList>
    </citation>
    <scope>NUCLEOTIDE SEQUENCE [LARGE SCALE GENOMIC DNA]</scope>
    <source>
        <strain evidence="3 4">DSM 21758</strain>
    </source>
</reference>
<keyword evidence="4" id="KW-1185">Reference proteome</keyword>
<dbReference type="OrthoDB" id="1649278at2"/>
<accession>A0A1M6AG98</accession>
<feature type="transmembrane region" description="Helical" evidence="2">
    <location>
        <begin position="18"/>
        <end position="39"/>
    </location>
</feature>
<evidence type="ECO:0000313" key="4">
    <source>
        <dbReference type="Proteomes" id="UP000184310"/>
    </source>
</evidence>
<dbReference type="Pfam" id="PF09560">
    <property type="entry name" value="Spore_YunB"/>
    <property type="match status" value="1"/>
</dbReference>
<keyword evidence="2" id="KW-0472">Membrane</keyword>
<gene>
    <name evidence="3" type="ORF">SAMN02745163_00070</name>
</gene>
<sequence>MYYSNKKLRNTNKKRKKLIYFTSFVIVLLTLFVWVTYYFDKIITPTVMLVVSTEMRAKAVEIMNKNVLDVYSKNFNYDDLIKIERDKDGNVIMMRADTLKMNSIANEVAIRSQKEITEVGSIGVDMPLGYITKNNLFSHMGPKVKVKMEPVGIVETSYDSSFESAGINQTRHKIYLNFICKINIVMPFAHGDVDIKNITPVAETVIVGRVPNNPFNLDNINKTSNNENKSSSFNNENKKN</sequence>
<evidence type="ECO:0000313" key="3">
    <source>
        <dbReference type="EMBL" id="SHI35253.1"/>
    </source>
</evidence>
<dbReference type="InterPro" id="IPR014197">
    <property type="entry name" value="Sporulation_prot_YunB"/>
</dbReference>
<dbReference type="NCBIfam" id="TIGR02832">
    <property type="entry name" value="spo_yunB"/>
    <property type="match status" value="1"/>
</dbReference>
<dbReference type="PIRSF" id="PIRSF021383">
    <property type="entry name" value="YunB"/>
    <property type="match status" value="1"/>
</dbReference>
<organism evidence="3 4">
    <name type="scientific">Clostridium cavendishii DSM 21758</name>
    <dbReference type="NCBI Taxonomy" id="1121302"/>
    <lineage>
        <taxon>Bacteria</taxon>
        <taxon>Bacillati</taxon>
        <taxon>Bacillota</taxon>
        <taxon>Clostridia</taxon>
        <taxon>Eubacteriales</taxon>
        <taxon>Clostridiaceae</taxon>
        <taxon>Clostridium</taxon>
    </lineage>
</organism>
<dbReference type="AlphaFoldDB" id="A0A1M6AG98"/>
<protein>
    <submittedName>
        <fullName evidence="3">Sporulation protein YunB</fullName>
    </submittedName>
</protein>